<reference evidence="5 7" key="2">
    <citation type="journal article" date="2013" name="Nature">
        <title>Insights into bilaterian evolution from three spiralian genomes.</title>
        <authorList>
            <person name="Simakov O."/>
            <person name="Marletaz F."/>
            <person name="Cho S.J."/>
            <person name="Edsinger-Gonzales E."/>
            <person name="Havlak P."/>
            <person name="Hellsten U."/>
            <person name="Kuo D.H."/>
            <person name="Larsson T."/>
            <person name="Lv J."/>
            <person name="Arendt D."/>
            <person name="Savage R."/>
            <person name="Osoegawa K."/>
            <person name="de Jong P."/>
            <person name="Grimwood J."/>
            <person name="Chapman J.A."/>
            <person name="Shapiro H."/>
            <person name="Aerts A."/>
            <person name="Otillar R.P."/>
            <person name="Terry A.Y."/>
            <person name="Boore J.L."/>
            <person name="Grigoriev I.V."/>
            <person name="Lindberg D.R."/>
            <person name="Seaver E.C."/>
            <person name="Weisblat D.A."/>
            <person name="Putnam N.H."/>
            <person name="Rokhsar D.S."/>
        </authorList>
    </citation>
    <scope>NUCLEOTIDE SEQUENCE</scope>
</reference>
<dbReference type="OrthoDB" id="6142064at2759"/>
<dbReference type="SUPFAM" id="SSF52540">
    <property type="entry name" value="P-loop containing nucleoside triphosphate hydrolases"/>
    <property type="match status" value="2"/>
</dbReference>
<dbReference type="EMBL" id="KB097640">
    <property type="protein sequence ID" value="ESN92450.1"/>
    <property type="molecule type" value="Genomic_DNA"/>
</dbReference>
<evidence type="ECO:0000313" key="7">
    <source>
        <dbReference type="Proteomes" id="UP000015101"/>
    </source>
</evidence>
<dbReference type="Proteomes" id="UP000015101">
    <property type="component" value="Unassembled WGS sequence"/>
</dbReference>
<dbReference type="GO" id="GO:0003678">
    <property type="term" value="F:DNA helicase activity"/>
    <property type="evidence" value="ECO:0007669"/>
    <property type="project" value="InterPro"/>
</dbReference>
<evidence type="ECO:0000256" key="2">
    <source>
        <dbReference type="ARBA" id="ARBA00022840"/>
    </source>
</evidence>
<dbReference type="EMBL" id="AMQM01007545">
    <property type="status" value="NOT_ANNOTATED_CDS"/>
    <property type="molecule type" value="Genomic_DNA"/>
</dbReference>
<dbReference type="InterPro" id="IPR027417">
    <property type="entry name" value="P-loop_NTPase"/>
</dbReference>
<dbReference type="HOGENOM" id="CLU_000315_17_12_1"/>
<evidence type="ECO:0000313" key="5">
    <source>
        <dbReference type="EMBL" id="ESN92450.1"/>
    </source>
</evidence>
<dbReference type="Gene3D" id="3.40.50.10810">
    <property type="entry name" value="Tandem AAA-ATPase domain"/>
    <property type="match status" value="1"/>
</dbReference>
<reference evidence="6" key="3">
    <citation type="submission" date="2015-06" db="UniProtKB">
        <authorList>
            <consortium name="EnsemblMetazoa"/>
        </authorList>
    </citation>
    <scope>IDENTIFICATION</scope>
</reference>
<name>T1EGA8_HELRO</name>
<sequence>MDFIHKLVNRKKRELNEFNESFHLDEKILTTSYGLTNVNLRSYQIEGVKWLIAHYECEVGSILADEMGLGKTCQTIAFLLYLYNDNGKKLKRPPSIILTPLSVLNNWRNELTRFAPSLKFLVYTADKDERQKLRRKLSNNYNNKYTKNNYNYNNIDDDDNDGDTGYDIILTSYEICLVDQSYFLKRDWLTLVVDEAHRLKNSQSQLHIALKEFTFKHRVLLTGTPIQNNLTELYSLLSFISPQIFSDSHLNSFLKKYENIVRSKDDDLKRLLDTMMLQRLKADVLFDIPSKQEIVMYHSLSSLQLALYKGILSKNTELFNSRTSINKTKLNNVLMQLRKCVCHPYLFNGVEPEPFVSGEHLFTSSGKLLLLHNLLKHLHSLNHKVLLFSQFTSFLDIVQDYLTYQSLFSRCCCCCCFGFVMVVINVISIIIIINNINIITIANITTIIIIIINPTRN</sequence>
<dbReference type="GO" id="GO:0005524">
    <property type="term" value="F:ATP binding"/>
    <property type="evidence" value="ECO:0007669"/>
    <property type="project" value="UniProtKB-KW"/>
</dbReference>
<accession>T1EGA8</accession>
<reference evidence="7" key="1">
    <citation type="submission" date="2012-12" db="EMBL/GenBank/DDBJ databases">
        <authorList>
            <person name="Hellsten U."/>
            <person name="Grimwood J."/>
            <person name="Chapman J.A."/>
            <person name="Shapiro H."/>
            <person name="Aerts A."/>
            <person name="Otillar R.P."/>
            <person name="Terry A.Y."/>
            <person name="Boore J.L."/>
            <person name="Simakov O."/>
            <person name="Marletaz F."/>
            <person name="Cho S.-J."/>
            <person name="Edsinger-Gonzales E."/>
            <person name="Havlak P."/>
            <person name="Kuo D.-H."/>
            <person name="Larsson T."/>
            <person name="Lv J."/>
            <person name="Arendt D."/>
            <person name="Savage R."/>
            <person name="Osoegawa K."/>
            <person name="de Jong P."/>
            <person name="Lindberg D.R."/>
            <person name="Seaver E.C."/>
            <person name="Weisblat D.A."/>
            <person name="Putnam N.H."/>
            <person name="Grigoriev I.V."/>
            <person name="Rokhsar D.S."/>
        </authorList>
    </citation>
    <scope>NUCLEOTIDE SEQUENCE</scope>
</reference>
<evidence type="ECO:0000256" key="1">
    <source>
        <dbReference type="ARBA" id="ARBA00022741"/>
    </source>
</evidence>
<keyword evidence="3" id="KW-1133">Transmembrane helix</keyword>
<dbReference type="InterPro" id="IPR000330">
    <property type="entry name" value="SNF2_N"/>
</dbReference>
<dbReference type="AlphaFoldDB" id="T1EGA8"/>
<evidence type="ECO:0000256" key="3">
    <source>
        <dbReference type="SAM" id="Phobius"/>
    </source>
</evidence>
<keyword evidence="1" id="KW-0547">Nucleotide-binding</keyword>
<dbReference type="InterPro" id="IPR014001">
    <property type="entry name" value="Helicase_ATP-bd"/>
</dbReference>
<dbReference type="Pfam" id="PF00176">
    <property type="entry name" value="SNF2-rel_dom"/>
    <property type="match status" value="1"/>
</dbReference>
<feature type="domain" description="Helicase ATP-binding" evidence="4">
    <location>
        <begin position="52"/>
        <end position="243"/>
    </location>
</feature>
<dbReference type="InterPro" id="IPR038718">
    <property type="entry name" value="SNF2-like_sf"/>
</dbReference>
<dbReference type="InParanoid" id="T1EGA8"/>
<dbReference type="STRING" id="6412.T1EGA8"/>
<dbReference type="PANTHER" id="PTHR47157:SF1">
    <property type="entry name" value="CHROMODOMAIN-HELICASE-DNA-BINDING PROTEIN 1-LIKE"/>
    <property type="match status" value="1"/>
</dbReference>
<proteinExistence type="predicted"/>
<organism evidence="6 7">
    <name type="scientific">Helobdella robusta</name>
    <name type="common">Californian leech</name>
    <dbReference type="NCBI Taxonomy" id="6412"/>
    <lineage>
        <taxon>Eukaryota</taxon>
        <taxon>Metazoa</taxon>
        <taxon>Spiralia</taxon>
        <taxon>Lophotrochozoa</taxon>
        <taxon>Annelida</taxon>
        <taxon>Clitellata</taxon>
        <taxon>Hirudinea</taxon>
        <taxon>Rhynchobdellida</taxon>
        <taxon>Glossiphoniidae</taxon>
        <taxon>Helobdella</taxon>
    </lineage>
</organism>
<feature type="transmembrane region" description="Helical" evidence="3">
    <location>
        <begin position="419"/>
        <end position="452"/>
    </location>
</feature>
<dbReference type="SMART" id="SM00487">
    <property type="entry name" value="DEXDc"/>
    <property type="match status" value="1"/>
</dbReference>
<keyword evidence="7" id="KW-1185">Reference proteome</keyword>
<keyword evidence="3" id="KW-0812">Transmembrane</keyword>
<dbReference type="OMA" id="WISEFTK"/>
<keyword evidence="2" id="KW-0067">ATP-binding</keyword>
<dbReference type="EnsemblMetazoa" id="HelroT115805">
    <property type="protein sequence ID" value="HelroP115805"/>
    <property type="gene ID" value="HelroG115805"/>
</dbReference>
<dbReference type="Gene3D" id="3.40.50.300">
    <property type="entry name" value="P-loop containing nucleotide triphosphate hydrolases"/>
    <property type="match status" value="1"/>
</dbReference>
<dbReference type="PROSITE" id="PS51192">
    <property type="entry name" value="HELICASE_ATP_BIND_1"/>
    <property type="match status" value="1"/>
</dbReference>
<gene>
    <name evidence="6" type="primary">20195610</name>
    <name evidence="5" type="ORF">HELRODRAFT_115805</name>
</gene>
<dbReference type="InterPro" id="IPR031053">
    <property type="entry name" value="ALC1"/>
</dbReference>
<dbReference type="eggNOG" id="KOG0385">
    <property type="taxonomic scope" value="Eukaryota"/>
</dbReference>
<protein>
    <recommendedName>
        <fullName evidence="4">Helicase ATP-binding domain-containing protein</fullName>
    </recommendedName>
</protein>
<dbReference type="PANTHER" id="PTHR47157">
    <property type="entry name" value="CHROMODOMAIN-HELICASE-DNA-BINDING PROTEIN 1-LIKE"/>
    <property type="match status" value="1"/>
</dbReference>
<dbReference type="GeneID" id="20195610"/>
<evidence type="ECO:0000259" key="4">
    <source>
        <dbReference type="PROSITE" id="PS51192"/>
    </source>
</evidence>
<dbReference type="GO" id="GO:0006281">
    <property type="term" value="P:DNA repair"/>
    <property type="evidence" value="ECO:0007669"/>
    <property type="project" value="InterPro"/>
</dbReference>
<dbReference type="CTD" id="20195610"/>
<dbReference type="KEGG" id="hro:HELRODRAFT_115805"/>
<keyword evidence="3" id="KW-0472">Membrane</keyword>
<dbReference type="GO" id="GO:0006338">
    <property type="term" value="P:chromatin remodeling"/>
    <property type="evidence" value="ECO:0007669"/>
    <property type="project" value="InterPro"/>
</dbReference>
<dbReference type="RefSeq" id="XP_009029386.1">
    <property type="nucleotide sequence ID" value="XM_009031138.1"/>
</dbReference>
<evidence type="ECO:0000313" key="6">
    <source>
        <dbReference type="EnsemblMetazoa" id="HelroP115805"/>
    </source>
</evidence>